<evidence type="ECO:0000256" key="8">
    <source>
        <dbReference type="SAM" id="Phobius"/>
    </source>
</evidence>
<dbReference type="PRINTS" id="PR00762">
    <property type="entry name" value="CLCHANNEL"/>
</dbReference>
<feature type="transmembrane region" description="Helical" evidence="8">
    <location>
        <begin position="279"/>
        <end position="299"/>
    </location>
</feature>
<gene>
    <name evidence="9" type="ORF">RZN69_12860</name>
</gene>
<dbReference type="GO" id="GO:0005886">
    <property type="term" value="C:plasma membrane"/>
    <property type="evidence" value="ECO:0007669"/>
    <property type="project" value="TreeGrafter"/>
</dbReference>
<evidence type="ECO:0000313" key="10">
    <source>
        <dbReference type="Proteomes" id="UP001304300"/>
    </source>
</evidence>
<accession>A0AAQ3L6C1</accession>
<keyword evidence="5" id="KW-0406">Ion transport</keyword>
<proteinExistence type="predicted"/>
<evidence type="ECO:0000256" key="2">
    <source>
        <dbReference type="ARBA" id="ARBA00022448"/>
    </source>
</evidence>
<feature type="transmembrane region" description="Helical" evidence="8">
    <location>
        <begin position="376"/>
        <end position="400"/>
    </location>
</feature>
<evidence type="ECO:0000256" key="5">
    <source>
        <dbReference type="ARBA" id="ARBA00023065"/>
    </source>
</evidence>
<dbReference type="InterPro" id="IPR001807">
    <property type="entry name" value="ClC"/>
</dbReference>
<feature type="transmembrane region" description="Helical" evidence="8">
    <location>
        <begin position="60"/>
        <end position="78"/>
    </location>
</feature>
<evidence type="ECO:0000256" key="4">
    <source>
        <dbReference type="ARBA" id="ARBA00022989"/>
    </source>
</evidence>
<dbReference type="InterPro" id="IPR014743">
    <property type="entry name" value="Cl-channel_core"/>
</dbReference>
<dbReference type="RefSeq" id="WP_317831425.1">
    <property type="nucleotide sequence ID" value="NZ_CP136920.1"/>
</dbReference>
<dbReference type="Proteomes" id="UP001304300">
    <property type="component" value="Chromosome"/>
</dbReference>
<dbReference type="PANTHER" id="PTHR45711:SF6">
    <property type="entry name" value="CHLORIDE CHANNEL PROTEIN"/>
    <property type="match status" value="1"/>
</dbReference>
<evidence type="ECO:0000256" key="1">
    <source>
        <dbReference type="ARBA" id="ARBA00004141"/>
    </source>
</evidence>
<dbReference type="KEGG" id="puo:RZN69_12860"/>
<keyword evidence="4 8" id="KW-1133">Transmembrane helix</keyword>
<feature type="transmembrane region" description="Helical" evidence="8">
    <location>
        <begin position="412"/>
        <end position="435"/>
    </location>
</feature>
<keyword evidence="2" id="KW-0813">Transport</keyword>
<protein>
    <submittedName>
        <fullName evidence="9">Chloride channel protein</fullName>
    </submittedName>
</protein>
<dbReference type="AlphaFoldDB" id="A0AAQ3L6C1"/>
<reference evidence="9 10" key="1">
    <citation type="submission" date="2023-10" db="EMBL/GenBank/DDBJ databases">
        <title>Rubellicoccus peritrichatus gen. nov., sp. nov., isolated from an algae of coral reef tank.</title>
        <authorList>
            <person name="Luo J."/>
        </authorList>
    </citation>
    <scope>NUCLEOTIDE SEQUENCE [LARGE SCALE GENOMIC DNA]</scope>
    <source>
        <strain evidence="9 10">CR14</strain>
    </source>
</reference>
<dbReference type="GO" id="GO:0005247">
    <property type="term" value="F:voltage-gated chloride channel activity"/>
    <property type="evidence" value="ECO:0007669"/>
    <property type="project" value="TreeGrafter"/>
</dbReference>
<keyword evidence="10" id="KW-1185">Reference proteome</keyword>
<comment type="subcellular location">
    <subcellularLocation>
        <location evidence="1">Membrane</location>
        <topology evidence="1">Multi-pass membrane protein</topology>
    </subcellularLocation>
</comment>
<dbReference type="EMBL" id="CP136920">
    <property type="protein sequence ID" value="WOO39507.1"/>
    <property type="molecule type" value="Genomic_DNA"/>
</dbReference>
<dbReference type="Pfam" id="PF00654">
    <property type="entry name" value="Voltage_CLC"/>
    <property type="match status" value="1"/>
</dbReference>
<evidence type="ECO:0000256" key="6">
    <source>
        <dbReference type="ARBA" id="ARBA00023136"/>
    </source>
</evidence>
<feature type="transmembrane region" description="Helical" evidence="8">
    <location>
        <begin position="164"/>
        <end position="186"/>
    </location>
</feature>
<keyword evidence="7" id="KW-0868">Chloride</keyword>
<evidence type="ECO:0000256" key="7">
    <source>
        <dbReference type="ARBA" id="ARBA00023214"/>
    </source>
</evidence>
<dbReference type="Gene3D" id="1.10.3080.10">
    <property type="entry name" value="Clc chloride channel"/>
    <property type="match status" value="1"/>
</dbReference>
<keyword evidence="3 8" id="KW-0812">Transmembrane</keyword>
<evidence type="ECO:0000313" key="9">
    <source>
        <dbReference type="EMBL" id="WOO39507.1"/>
    </source>
</evidence>
<dbReference type="CDD" id="cd01034">
    <property type="entry name" value="EriC_like"/>
    <property type="match status" value="1"/>
</dbReference>
<feature type="transmembrane region" description="Helical" evidence="8">
    <location>
        <begin position="244"/>
        <end position="267"/>
    </location>
</feature>
<feature type="transmembrane region" description="Helical" evidence="8">
    <location>
        <begin position="21"/>
        <end position="45"/>
    </location>
</feature>
<evidence type="ECO:0000256" key="3">
    <source>
        <dbReference type="ARBA" id="ARBA00022692"/>
    </source>
</evidence>
<dbReference type="SUPFAM" id="SSF81340">
    <property type="entry name" value="Clc chloride channel"/>
    <property type="match status" value="1"/>
</dbReference>
<sequence length="470" mass="50422">MANDLPEDSPTWKDSVFSMRAWHGYVVFFIGAVCSGLGALFFAVMDRYSGNLLDWMGGSARYLVFLIIPGGLTLIIWLRDKYFHGTDGTGIPQTIAALKMGECPARGGCLSMRIAIGKIILTTMGLFSFLSMGREGPSVQLGACFMHLTTKFHKFPQHLVQRGLILGGGAAGIAAAFNAPVAGIVFSMEEIGRSFDKRSMGTIVRTVILACIVCVFGLGNYFFYGDINAGRNPLQFTNLLQWASVIIVGVVGGLLGGLFSTVLLWTTPKIARLLKTHKIQTAVVIGLLIALISLISGGASLGSGYDEARAIILNGSPDYVETLSLEDQQRLQRDHEKVTPMYPVYRAAATFLVLITSIPGGLFDPSFSVGAGIGQYLAPLFAWTGVGTQGIVLLFIVSYFSGVVQSPMTSFIILIEMTGAVMFALPLGFAAIIAYEMSRLVCPNALYEALAEKFLAASSCQNESGGKTKH</sequence>
<feature type="transmembrane region" description="Helical" evidence="8">
    <location>
        <begin position="207"/>
        <end position="224"/>
    </location>
</feature>
<organism evidence="9 10">
    <name type="scientific">Rubellicoccus peritrichatus</name>
    <dbReference type="NCBI Taxonomy" id="3080537"/>
    <lineage>
        <taxon>Bacteria</taxon>
        <taxon>Pseudomonadati</taxon>
        <taxon>Verrucomicrobiota</taxon>
        <taxon>Opitutia</taxon>
        <taxon>Puniceicoccales</taxon>
        <taxon>Cerasicoccaceae</taxon>
        <taxon>Rubellicoccus</taxon>
    </lineage>
</organism>
<keyword evidence="6 8" id="KW-0472">Membrane</keyword>
<name>A0AAQ3L6C1_9BACT</name>
<dbReference type="PANTHER" id="PTHR45711">
    <property type="entry name" value="CHLORIDE CHANNEL PROTEIN"/>
    <property type="match status" value="1"/>
</dbReference>
<feature type="transmembrane region" description="Helical" evidence="8">
    <location>
        <begin position="344"/>
        <end position="364"/>
    </location>
</feature>